<dbReference type="Proteomes" id="UP001142078">
    <property type="component" value="Unassembled WGS sequence"/>
</dbReference>
<keyword evidence="2 4" id="KW-0862">Zinc</keyword>
<evidence type="ECO:0000313" key="6">
    <source>
        <dbReference type="EMBL" id="MCR2045142.1"/>
    </source>
</evidence>
<dbReference type="InterPro" id="IPR011032">
    <property type="entry name" value="GroES-like_sf"/>
</dbReference>
<comment type="cofactor">
    <cofactor evidence="4">
        <name>Zn(2+)</name>
        <dbReference type="ChEBI" id="CHEBI:29105"/>
    </cofactor>
</comment>
<dbReference type="AlphaFoldDB" id="A0A9X2MHA8"/>
<keyword evidence="7" id="KW-1185">Reference proteome</keyword>
<dbReference type="OrthoDB" id="9769198at2"/>
<dbReference type="InterPro" id="IPR013149">
    <property type="entry name" value="ADH-like_C"/>
</dbReference>
<evidence type="ECO:0000256" key="2">
    <source>
        <dbReference type="ARBA" id="ARBA00022833"/>
    </source>
</evidence>
<dbReference type="Gene3D" id="3.90.180.10">
    <property type="entry name" value="Medium-chain alcohol dehydrogenases, catalytic domain"/>
    <property type="match status" value="1"/>
</dbReference>
<reference evidence="6" key="1">
    <citation type="submission" date="2022-07" db="EMBL/GenBank/DDBJ databases">
        <title>Enhanced cultured diversity of the mouse gut microbiota enables custom-made synthetic communities.</title>
        <authorList>
            <person name="Afrizal A."/>
        </authorList>
    </citation>
    <scope>NUCLEOTIDE SEQUENCE</scope>
    <source>
        <strain evidence="6">DSM 29482</strain>
    </source>
</reference>
<gene>
    <name evidence="6" type="ORF">NSA23_13615</name>
</gene>
<dbReference type="InterPro" id="IPR050129">
    <property type="entry name" value="Zn_alcohol_dh"/>
</dbReference>
<protein>
    <submittedName>
        <fullName evidence="6">Alcohol dehydrogenase catalytic domain-containing protein</fullName>
    </submittedName>
</protein>
<organism evidence="6 7">
    <name type="scientific">Anaerosalibacter massiliensis</name>
    <dbReference type="NCBI Taxonomy" id="1347392"/>
    <lineage>
        <taxon>Bacteria</taxon>
        <taxon>Bacillati</taxon>
        <taxon>Bacillota</taxon>
        <taxon>Tissierellia</taxon>
        <taxon>Tissierellales</taxon>
        <taxon>Sporanaerobacteraceae</taxon>
        <taxon>Anaerosalibacter</taxon>
    </lineage>
</organism>
<dbReference type="PANTHER" id="PTHR43401">
    <property type="entry name" value="L-THREONINE 3-DEHYDROGENASE"/>
    <property type="match status" value="1"/>
</dbReference>
<sequence>MKAAVYYDIGDIRYEEVDKPAIGFGEVLVKMEACGLCGTDIHKMLHKTVDTPVVLGHEAVGKIVEVGDGVEKFKVGDRVFFAHHVPCFTCEYCIREKYTLCNQFKETNIHPGGFSEYIRVPRLNVENTMHIIPESLSYMEATLIEPLSCCLYGLKKLNIRYGDKVLIMGAGQVGALFCQLVKSLGVGEVFVSDISDYKLEKIKDFGVSGTINVFEENIVDSINKLTNNKGVNIAIVAAGVPSLLKDAINCVDRGGQVLVFSPFNSETLMEIDGDKFFNDEISVIGSYSSTPYEYDIGMNMIANKEIDGNKMITHVLKLSELEKALNMSTDIDENSMKIIIEP</sequence>
<dbReference type="PANTHER" id="PTHR43401:SF2">
    <property type="entry name" value="L-THREONINE 3-DEHYDROGENASE"/>
    <property type="match status" value="1"/>
</dbReference>
<comment type="caution">
    <text evidence="6">The sequence shown here is derived from an EMBL/GenBank/DDBJ whole genome shotgun (WGS) entry which is preliminary data.</text>
</comment>
<dbReference type="SUPFAM" id="SSF50129">
    <property type="entry name" value="GroES-like"/>
    <property type="match status" value="1"/>
</dbReference>
<dbReference type="EMBL" id="JANJZL010000012">
    <property type="protein sequence ID" value="MCR2045142.1"/>
    <property type="molecule type" value="Genomic_DNA"/>
</dbReference>
<dbReference type="SMART" id="SM00829">
    <property type="entry name" value="PKS_ER"/>
    <property type="match status" value="1"/>
</dbReference>
<keyword evidence="3" id="KW-0560">Oxidoreductase</keyword>
<evidence type="ECO:0000313" key="7">
    <source>
        <dbReference type="Proteomes" id="UP001142078"/>
    </source>
</evidence>
<evidence type="ECO:0000259" key="5">
    <source>
        <dbReference type="SMART" id="SM00829"/>
    </source>
</evidence>
<dbReference type="GO" id="GO:0016491">
    <property type="term" value="F:oxidoreductase activity"/>
    <property type="evidence" value="ECO:0007669"/>
    <property type="project" value="UniProtKB-KW"/>
</dbReference>
<accession>A0A9X2MHA8</accession>
<dbReference type="InterPro" id="IPR036291">
    <property type="entry name" value="NAD(P)-bd_dom_sf"/>
</dbReference>
<keyword evidence="1 4" id="KW-0479">Metal-binding</keyword>
<proteinExistence type="inferred from homology"/>
<dbReference type="InterPro" id="IPR020843">
    <property type="entry name" value="ER"/>
</dbReference>
<dbReference type="RefSeq" id="WP_042679648.1">
    <property type="nucleotide sequence ID" value="NZ_CABKTM010000014.1"/>
</dbReference>
<dbReference type="InterPro" id="IPR002328">
    <property type="entry name" value="ADH_Zn_CS"/>
</dbReference>
<evidence type="ECO:0000256" key="4">
    <source>
        <dbReference type="RuleBase" id="RU361277"/>
    </source>
</evidence>
<dbReference type="SUPFAM" id="SSF51735">
    <property type="entry name" value="NAD(P)-binding Rossmann-fold domains"/>
    <property type="match status" value="1"/>
</dbReference>
<feature type="domain" description="Enoyl reductase (ER)" evidence="5">
    <location>
        <begin position="10"/>
        <end position="340"/>
    </location>
</feature>
<evidence type="ECO:0000256" key="1">
    <source>
        <dbReference type="ARBA" id="ARBA00022723"/>
    </source>
</evidence>
<name>A0A9X2MHA8_9FIRM</name>
<dbReference type="InterPro" id="IPR013154">
    <property type="entry name" value="ADH-like_N"/>
</dbReference>
<dbReference type="Pfam" id="PF08240">
    <property type="entry name" value="ADH_N"/>
    <property type="match status" value="1"/>
</dbReference>
<dbReference type="GO" id="GO:0008270">
    <property type="term" value="F:zinc ion binding"/>
    <property type="evidence" value="ECO:0007669"/>
    <property type="project" value="InterPro"/>
</dbReference>
<dbReference type="Pfam" id="PF00107">
    <property type="entry name" value="ADH_zinc_N"/>
    <property type="match status" value="1"/>
</dbReference>
<comment type="similarity">
    <text evidence="4">Belongs to the zinc-containing alcohol dehydrogenase family.</text>
</comment>
<dbReference type="PROSITE" id="PS00059">
    <property type="entry name" value="ADH_ZINC"/>
    <property type="match status" value="1"/>
</dbReference>
<dbReference type="Gene3D" id="3.40.50.720">
    <property type="entry name" value="NAD(P)-binding Rossmann-like Domain"/>
    <property type="match status" value="1"/>
</dbReference>
<evidence type="ECO:0000256" key="3">
    <source>
        <dbReference type="ARBA" id="ARBA00023002"/>
    </source>
</evidence>